<proteinExistence type="predicted"/>
<dbReference type="AlphaFoldDB" id="X7Y3C5"/>
<accession>X7Y3C5</accession>
<name>X7Y3C5_MYCKA</name>
<comment type="caution">
    <text evidence="1">The sequence shown here is derived from an EMBL/GenBank/DDBJ whole genome shotgun (WGS) entry which is preliminary data.</text>
</comment>
<evidence type="ECO:0000313" key="2">
    <source>
        <dbReference type="Proteomes" id="UP000020561"/>
    </source>
</evidence>
<gene>
    <name evidence="1" type="ORF">I545_6681</name>
</gene>
<reference evidence="1 2" key="1">
    <citation type="submission" date="2013-12" db="EMBL/GenBank/DDBJ databases">
        <authorList>
            <person name="Brown-Elliot B."/>
            <person name="Wallace R."/>
            <person name="Lenaerts A."/>
            <person name="Ordway D."/>
            <person name="DeGroote M.A."/>
            <person name="Parker T."/>
            <person name="Sizemore C."/>
            <person name="Tallon L.J."/>
            <person name="Sadzewicz L.K."/>
            <person name="Sengamalay N."/>
            <person name="Fraser C.M."/>
            <person name="Hine E."/>
            <person name="Shefchek K.A."/>
            <person name="Das S.P."/>
            <person name="Tettelin H."/>
        </authorList>
    </citation>
    <scope>NUCLEOTIDE SEQUENCE [LARGE SCALE GENOMIC DNA]</scope>
    <source>
        <strain evidence="1 2">662</strain>
    </source>
</reference>
<protein>
    <submittedName>
        <fullName evidence="1">Uncharacterized protein</fullName>
    </submittedName>
</protein>
<dbReference type="Proteomes" id="UP000020561">
    <property type="component" value="Unassembled WGS sequence"/>
</dbReference>
<sequence length="47" mass="4864">MSGDAVKFVDEVLAGDAAVYLVAETFAGCSSMIETILNGRPSVVESN</sequence>
<evidence type="ECO:0000313" key="1">
    <source>
        <dbReference type="EMBL" id="EUA01023.1"/>
    </source>
</evidence>
<organism evidence="1 2">
    <name type="scientific">Mycobacterium kansasii 662</name>
    <dbReference type="NCBI Taxonomy" id="1299326"/>
    <lineage>
        <taxon>Bacteria</taxon>
        <taxon>Bacillati</taxon>
        <taxon>Actinomycetota</taxon>
        <taxon>Actinomycetes</taxon>
        <taxon>Mycobacteriales</taxon>
        <taxon>Mycobacteriaceae</taxon>
        <taxon>Mycobacterium</taxon>
    </lineage>
</organism>
<dbReference type="EMBL" id="JAOA01000023">
    <property type="protein sequence ID" value="EUA01023.1"/>
    <property type="molecule type" value="Genomic_DNA"/>
</dbReference>